<dbReference type="RefSeq" id="WP_323295970.1">
    <property type="nucleotide sequence ID" value="NZ_JAYFUM010000007.1"/>
</dbReference>
<comment type="caution">
    <text evidence="2">The sequence shown here is derived from an EMBL/GenBank/DDBJ whole genome shotgun (WGS) entry which is preliminary data.</text>
</comment>
<organism evidence="2 3">
    <name type="scientific">Arcicella rigui</name>
    <dbReference type="NCBI Taxonomy" id="797020"/>
    <lineage>
        <taxon>Bacteria</taxon>
        <taxon>Pseudomonadati</taxon>
        <taxon>Bacteroidota</taxon>
        <taxon>Cytophagia</taxon>
        <taxon>Cytophagales</taxon>
        <taxon>Flectobacillaceae</taxon>
        <taxon>Arcicella</taxon>
    </lineage>
</organism>
<dbReference type="SUPFAM" id="SSF53300">
    <property type="entry name" value="vWA-like"/>
    <property type="match status" value="1"/>
</dbReference>
<dbReference type="Gene3D" id="3.40.50.410">
    <property type="entry name" value="von Willebrand factor, type A domain"/>
    <property type="match status" value="1"/>
</dbReference>
<keyword evidence="3" id="KW-1185">Reference proteome</keyword>
<dbReference type="EMBL" id="JAYFUM010000007">
    <property type="protein sequence ID" value="MEA5138806.1"/>
    <property type="molecule type" value="Genomic_DNA"/>
</dbReference>
<proteinExistence type="predicted"/>
<evidence type="ECO:0000313" key="2">
    <source>
        <dbReference type="EMBL" id="MEA5138806.1"/>
    </source>
</evidence>
<sequence length="289" mass="33451">MNPNEFLSKLYKYEIKIRKAVTSQMRGNFHSIFKGSGLEFSDLRQYQYGDDVRLIDWNTSAKGHGTYVKIFKEEKEQSVFFVVDVSASQDVGRSDRSKLDTTKEICGVLALSAIKEASHVGLLCFSDQKEKYIKPANTLKHGYQTILELFKLKTESTGTNLKKMILFTLDVLKRRSLVILVSDFIDTGYEENLKALARKHDLIVIHLYDQRETNLPRLGIIPVYDTETRKTIWVNASSSWFRNRMKILFDQNSQLVEQVCKQNRANYLAIDASEDYVPKLIKLFKVRKK</sequence>
<dbReference type="InterPro" id="IPR036465">
    <property type="entry name" value="vWFA_dom_sf"/>
</dbReference>
<gene>
    <name evidence="2" type="ORF">VB248_06670</name>
</gene>
<dbReference type="PANTHER" id="PTHR33608:SF6">
    <property type="entry name" value="BLL2464 PROTEIN"/>
    <property type="match status" value="1"/>
</dbReference>
<dbReference type="Proteomes" id="UP001302949">
    <property type="component" value="Unassembled WGS sequence"/>
</dbReference>
<protein>
    <submittedName>
        <fullName evidence="2">DUF58 domain-containing protein</fullName>
    </submittedName>
</protein>
<evidence type="ECO:0000313" key="3">
    <source>
        <dbReference type="Proteomes" id="UP001302949"/>
    </source>
</evidence>
<name>A0ABU5Q7I7_9BACT</name>
<feature type="domain" description="DUF58" evidence="1">
    <location>
        <begin position="42"/>
        <end position="246"/>
    </location>
</feature>
<dbReference type="PANTHER" id="PTHR33608">
    <property type="entry name" value="BLL2464 PROTEIN"/>
    <property type="match status" value="1"/>
</dbReference>
<accession>A0ABU5Q7I7</accession>
<dbReference type="InterPro" id="IPR002881">
    <property type="entry name" value="DUF58"/>
</dbReference>
<evidence type="ECO:0000259" key="1">
    <source>
        <dbReference type="Pfam" id="PF01882"/>
    </source>
</evidence>
<reference evidence="2 3" key="1">
    <citation type="submission" date="2023-12" db="EMBL/GenBank/DDBJ databases">
        <title>Novel species of the genus Arcicella isolated from rivers.</title>
        <authorList>
            <person name="Lu H."/>
        </authorList>
    </citation>
    <scope>NUCLEOTIDE SEQUENCE [LARGE SCALE GENOMIC DNA]</scope>
    <source>
        <strain evidence="2 3">KCTC 23307</strain>
    </source>
</reference>
<dbReference type="CDD" id="cd00198">
    <property type="entry name" value="vWFA"/>
    <property type="match status" value="1"/>
</dbReference>
<dbReference type="Pfam" id="PF01882">
    <property type="entry name" value="DUF58"/>
    <property type="match status" value="1"/>
</dbReference>